<proteinExistence type="predicted"/>
<organism evidence="1 2">
    <name type="scientific">Strigomonas culicis</name>
    <dbReference type="NCBI Taxonomy" id="28005"/>
    <lineage>
        <taxon>Eukaryota</taxon>
        <taxon>Discoba</taxon>
        <taxon>Euglenozoa</taxon>
        <taxon>Kinetoplastea</taxon>
        <taxon>Metakinetoplastina</taxon>
        <taxon>Trypanosomatida</taxon>
        <taxon>Trypanosomatidae</taxon>
        <taxon>Strigomonadinae</taxon>
        <taxon>Strigomonas</taxon>
    </lineage>
</organism>
<sequence>MLSVSLSHFMLEVIKLKYISPPPFPEEKKFNGCVIVCTTQFPFLRCGNNHAIVYSMCPLPPFSSLFFYLSA</sequence>
<dbReference type="AlphaFoldDB" id="S9TJD0"/>
<reference evidence="1 2" key="1">
    <citation type="journal article" date="2013" name="PLoS ONE">
        <title>Predicting the Proteins of Angomonas deanei, Strigomonas culicis and Their Respective Endosymbionts Reveals New Aspects of the Trypanosomatidae Family.</title>
        <authorList>
            <person name="Motta M.C."/>
            <person name="Martins A.C."/>
            <person name="de Souza S.S."/>
            <person name="Catta-Preta C.M."/>
            <person name="Silva R."/>
            <person name="Klein C.C."/>
            <person name="de Almeida L.G."/>
            <person name="de Lima Cunha O."/>
            <person name="Ciapina L.P."/>
            <person name="Brocchi M."/>
            <person name="Colabardini A.C."/>
            <person name="de Araujo Lima B."/>
            <person name="Machado C.R."/>
            <person name="de Almeida Soares C.M."/>
            <person name="Probst C.M."/>
            <person name="de Menezes C.B."/>
            <person name="Thompson C.E."/>
            <person name="Bartholomeu D.C."/>
            <person name="Gradia D.F."/>
            <person name="Pavoni D.P."/>
            <person name="Grisard E.C."/>
            <person name="Fantinatti-Garboggini F."/>
            <person name="Marchini F.K."/>
            <person name="Rodrigues-Luiz G.F."/>
            <person name="Wagner G."/>
            <person name="Goldman G.H."/>
            <person name="Fietto J.L."/>
            <person name="Elias M.C."/>
            <person name="Goldman M.H."/>
            <person name="Sagot M.F."/>
            <person name="Pereira M."/>
            <person name="Stoco P.H."/>
            <person name="de Mendonca-Neto R.P."/>
            <person name="Teixeira S.M."/>
            <person name="Maciel T.E."/>
            <person name="de Oliveira Mendes T.A."/>
            <person name="Urmenyi T.P."/>
            <person name="de Souza W."/>
            <person name="Schenkman S."/>
            <person name="de Vasconcelos A.T."/>
        </authorList>
    </citation>
    <scope>NUCLEOTIDE SEQUENCE [LARGE SCALE GENOMIC DNA]</scope>
</reference>
<dbReference type="Proteomes" id="UP000015354">
    <property type="component" value="Unassembled WGS sequence"/>
</dbReference>
<evidence type="ECO:0000313" key="2">
    <source>
        <dbReference type="Proteomes" id="UP000015354"/>
    </source>
</evidence>
<keyword evidence="2" id="KW-1185">Reference proteome</keyword>
<dbReference type="EMBL" id="ATMH01010068">
    <property type="protein sequence ID" value="EPY18172.1"/>
    <property type="molecule type" value="Genomic_DNA"/>
</dbReference>
<protein>
    <submittedName>
        <fullName evidence="1">Uncharacterized protein</fullName>
    </submittedName>
</protein>
<comment type="caution">
    <text evidence="1">The sequence shown here is derived from an EMBL/GenBank/DDBJ whole genome shotgun (WGS) entry which is preliminary data.</text>
</comment>
<name>S9TJD0_9TRYP</name>
<evidence type="ECO:0000313" key="1">
    <source>
        <dbReference type="EMBL" id="EPY18172.1"/>
    </source>
</evidence>
<gene>
    <name evidence="1" type="ORF">STCU_10139</name>
</gene>
<accession>S9TJD0</accession>